<evidence type="ECO:0000313" key="2">
    <source>
        <dbReference type="EMBL" id="MFC3713762.1"/>
    </source>
</evidence>
<accession>A0ABV7XEP6</accession>
<keyword evidence="1" id="KW-0732">Signal</keyword>
<sequence length="149" mass="14873">MRSAAPLAALLGAALPFATADAMPLRHAGALAVSCPIAGLPAAAAPKLCAQVAEAARRGAPFPVALAARSDAALSLVVGGSMRDGKLTLAAQLLRPGQPQAAALTAPATRAVPIKDEAAVRAAIEAALAAVLPWQRTARSQPPRAPRAE</sequence>
<dbReference type="RefSeq" id="WP_380862572.1">
    <property type="nucleotide sequence ID" value="NZ_JBHRXV010000011.1"/>
</dbReference>
<reference evidence="3" key="1">
    <citation type="journal article" date="2019" name="Int. J. Syst. Evol. Microbiol.">
        <title>The Global Catalogue of Microorganisms (GCM) 10K type strain sequencing project: providing services to taxonomists for standard genome sequencing and annotation.</title>
        <authorList>
            <consortium name="The Broad Institute Genomics Platform"/>
            <consortium name="The Broad Institute Genome Sequencing Center for Infectious Disease"/>
            <person name="Wu L."/>
            <person name="Ma J."/>
        </authorList>
    </citation>
    <scope>NUCLEOTIDE SEQUENCE [LARGE SCALE GENOMIC DNA]</scope>
    <source>
        <strain evidence="3">KCTC 42644</strain>
    </source>
</reference>
<dbReference type="Proteomes" id="UP001595615">
    <property type="component" value="Unassembled WGS sequence"/>
</dbReference>
<evidence type="ECO:0000256" key="1">
    <source>
        <dbReference type="SAM" id="SignalP"/>
    </source>
</evidence>
<name>A0ABV7XEP6_9SPHN</name>
<gene>
    <name evidence="2" type="ORF">ACFOMD_14390</name>
</gene>
<dbReference type="EMBL" id="JBHRXV010000011">
    <property type="protein sequence ID" value="MFC3713762.1"/>
    <property type="molecule type" value="Genomic_DNA"/>
</dbReference>
<proteinExistence type="predicted"/>
<protein>
    <submittedName>
        <fullName evidence="2">Uncharacterized protein</fullName>
    </submittedName>
</protein>
<comment type="caution">
    <text evidence="2">The sequence shown here is derived from an EMBL/GenBank/DDBJ whole genome shotgun (WGS) entry which is preliminary data.</text>
</comment>
<keyword evidence="3" id="KW-1185">Reference proteome</keyword>
<feature type="chain" id="PRO_5046123734" evidence="1">
    <location>
        <begin position="23"/>
        <end position="149"/>
    </location>
</feature>
<evidence type="ECO:0000313" key="3">
    <source>
        <dbReference type="Proteomes" id="UP001595615"/>
    </source>
</evidence>
<feature type="signal peptide" evidence="1">
    <location>
        <begin position="1"/>
        <end position="22"/>
    </location>
</feature>
<organism evidence="2 3">
    <name type="scientific">Sphingoaurantiacus capsulatus</name>
    <dbReference type="NCBI Taxonomy" id="1771310"/>
    <lineage>
        <taxon>Bacteria</taxon>
        <taxon>Pseudomonadati</taxon>
        <taxon>Pseudomonadota</taxon>
        <taxon>Alphaproteobacteria</taxon>
        <taxon>Sphingomonadales</taxon>
        <taxon>Sphingosinicellaceae</taxon>
        <taxon>Sphingoaurantiacus</taxon>
    </lineage>
</organism>